<sequence length="148" mass="17052">MEYQLNVSVTGGRESLVRLAEVLDALKEYPPDGKLDEESEAYWRTRIPGWMVANFADQMSPQESRAWLRKWRRASVENRSEMEDAAGWELLDWLYWFSLGNEFWRIGGYSLRDSGEMVVTLSAANERVPMQALEWLIEKCGAKIASIG</sequence>
<organism evidence="1 2">
    <name type="scientific">Streptomyces guryensis</name>
    <dbReference type="NCBI Taxonomy" id="2886947"/>
    <lineage>
        <taxon>Bacteria</taxon>
        <taxon>Bacillati</taxon>
        <taxon>Actinomycetota</taxon>
        <taxon>Actinomycetes</taxon>
        <taxon>Kitasatosporales</taxon>
        <taxon>Streptomycetaceae</taxon>
        <taxon>Streptomyces</taxon>
    </lineage>
</organism>
<dbReference type="Proteomes" id="UP001108029">
    <property type="component" value="Unassembled WGS sequence"/>
</dbReference>
<accession>A0A9Q3VGP1</accession>
<protein>
    <submittedName>
        <fullName evidence="1">Uncharacterized protein</fullName>
    </submittedName>
</protein>
<dbReference type="AlphaFoldDB" id="A0A9Q3VGP1"/>
<keyword evidence="2" id="KW-1185">Reference proteome</keyword>
<comment type="caution">
    <text evidence="1">The sequence shown here is derived from an EMBL/GenBank/DDBJ whole genome shotgun (WGS) entry which is preliminary data.</text>
</comment>
<reference evidence="1" key="1">
    <citation type="submission" date="2021-12" db="EMBL/GenBank/DDBJ databases">
        <authorList>
            <person name="Lee J.-H."/>
            <person name="Kim S.-B."/>
        </authorList>
    </citation>
    <scope>NUCLEOTIDE SEQUENCE</scope>
    <source>
        <strain evidence="1">NR30</strain>
    </source>
</reference>
<gene>
    <name evidence="1" type="ORF">LJ657_00920</name>
</gene>
<evidence type="ECO:0000313" key="1">
    <source>
        <dbReference type="EMBL" id="MCD9872268.1"/>
    </source>
</evidence>
<evidence type="ECO:0000313" key="2">
    <source>
        <dbReference type="Proteomes" id="UP001108029"/>
    </source>
</evidence>
<dbReference type="EMBL" id="JAJSBI010000001">
    <property type="protein sequence ID" value="MCD9872268.1"/>
    <property type="molecule type" value="Genomic_DNA"/>
</dbReference>
<proteinExistence type="predicted"/>
<name>A0A9Q3VGP1_9ACTN</name>
<dbReference type="RefSeq" id="WP_232646153.1">
    <property type="nucleotide sequence ID" value="NZ_JAJSBI010000001.1"/>
</dbReference>